<sequence length="79" mass="8522">MGKTVQESSNGDILYTGVPDLLTMKAVSFLLVALVALTAQSHQSCVSAAVFATHALHPLYAFVKGTGSLLKLPRKKWRH</sequence>
<protein>
    <submittedName>
        <fullName evidence="1">Uncharacterized protein</fullName>
    </submittedName>
</protein>
<accession>R4UM77</accession>
<dbReference type="AlphaFoldDB" id="R4UM77"/>
<dbReference type="EMBL" id="KC632391">
    <property type="protein sequence ID" value="AGM32205.1"/>
    <property type="molecule type" value="mRNA"/>
</dbReference>
<organism evidence="1">
    <name type="scientific">Coptotermes formosanus</name>
    <name type="common">Formosan subterranean termite</name>
    <dbReference type="NCBI Taxonomy" id="36987"/>
    <lineage>
        <taxon>Eukaryota</taxon>
        <taxon>Metazoa</taxon>
        <taxon>Ecdysozoa</taxon>
        <taxon>Arthropoda</taxon>
        <taxon>Hexapoda</taxon>
        <taxon>Insecta</taxon>
        <taxon>Pterygota</taxon>
        <taxon>Neoptera</taxon>
        <taxon>Polyneoptera</taxon>
        <taxon>Dictyoptera</taxon>
        <taxon>Blattodea</taxon>
        <taxon>Blattoidea</taxon>
        <taxon>Termitoidae</taxon>
        <taxon>Rhinotermitidae</taxon>
        <taxon>Coptotermes</taxon>
    </lineage>
</organism>
<proteinExistence type="evidence at transcript level"/>
<name>R4UM77_COPFO</name>
<reference evidence="1" key="1">
    <citation type="submission" date="2013-02" db="EMBL/GenBank/DDBJ databases">
        <title>Immune-Related transcriptome of Coptotermes formosanus Shiraki workers: the defense mechanism.</title>
        <authorList>
            <person name="Hussain A."/>
            <person name="Li Y.F."/>
            <person name="Wen S.Y."/>
        </authorList>
    </citation>
    <scope>NUCLEOTIDE SEQUENCE</scope>
</reference>
<evidence type="ECO:0000313" key="1">
    <source>
        <dbReference type="EMBL" id="AGM32205.1"/>
    </source>
</evidence>